<protein>
    <submittedName>
        <fullName evidence="1">Uncharacterized protein</fullName>
    </submittedName>
</protein>
<evidence type="ECO:0000313" key="1">
    <source>
        <dbReference type="EMBL" id="MPM12755.1"/>
    </source>
</evidence>
<proteinExistence type="predicted"/>
<name>A0A644X993_9ZZZZ</name>
<organism evidence="1">
    <name type="scientific">bioreactor metagenome</name>
    <dbReference type="NCBI Taxonomy" id="1076179"/>
    <lineage>
        <taxon>unclassified sequences</taxon>
        <taxon>metagenomes</taxon>
        <taxon>ecological metagenomes</taxon>
    </lineage>
</organism>
<dbReference type="EMBL" id="VSSQ01002018">
    <property type="protein sequence ID" value="MPM12755.1"/>
    <property type="molecule type" value="Genomic_DNA"/>
</dbReference>
<gene>
    <name evidence="1" type="ORF">SDC9_59109</name>
</gene>
<reference evidence="1" key="1">
    <citation type="submission" date="2019-08" db="EMBL/GenBank/DDBJ databases">
        <authorList>
            <person name="Kucharzyk K."/>
            <person name="Murdoch R.W."/>
            <person name="Higgins S."/>
            <person name="Loffler F."/>
        </authorList>
    </citation>
    <scope>NUCLEOTIDE SEQUENCE</scope>
</reference>
<comment type="caution">
    <text evidence="1">The sequence shown here is derived from an EMBL/GenBank/DDBJ whole genome shotgun (WGS) entry which is preliminary data.</text>
</comment>
<dbReference type="AlphaFoldDB" id="A0A644X993"/>
<sequence length="93" mass="10404">MQGDGKRRAGNSPESEAGLSVFGAYPLRRGHEVEFPGGGAGLELIVEFHAIIRKRLIEPHRNCLEFLVELDRLDLKFLIKPCGRERRSAYGKA</sequence>
<accession>A0A644X993</accession>